<gene>
    <name evidence="1" type="ORF">POTOM_032439</name>
</gene>
<dbReference type="PANTHER" id="PTHR28106:SF1">
    <property type="entry name" value="MITOCHONDRIAL ATPASE COMPLEX SUBUNIT ATP10"/>
    <property type="match status" value="1"/>
</dbReference>
<comment type="caution">
    <text evidence="1">The sequence shown here is derived from an EMBL/GenBank/DDBJ whole genome shotgun (WGS) entry which is preliminary data.</text>
</comment>
<evidence type="ECO:0000313" key="1">
    <source>
        <dbReference type="EMBL" id="KAG6761961.1"/>
    </source>
</evidence>
<proteinExistence type="predicted"/>
<accession>A0A8X8CGR4</accession>
<dbReference type="Proteomes" id="UP000886885">
    <property type="component" value="Chromosome 9A"/>
</dbReference>
<dbReference type="GO" id="GO:0005743">
    <property type="term" value="C:mitochondrial inner membrane"/>
    <property type="evidence" value="ECO:0007669"/>
    <property type="project" value="TreeGrafter"/>
</dbReference>
<name>A0A8X8CGR4_POPTO</name>
<reference evidence="1" key="1">
    <citation type="journal article" date="2020" name="bioRxiv">
        <title>Hybrid origin of Populus tomentosa Carr. identified through genome sequencing and phylogenomic analysis.</title>
        <authorList>
            <person name="An X."/>
            <person name="Gao K."/>
            <person name="Chen Z."/>
            <person name="Li J."/>
            <person name="Yang X."/>
            <person name="Yang X."/>
            <person name="Zhou J."/>
            <person name="Guo T."/>
            <person name="Zhao T."/>
            <person name="Huang S."/>
            <person name="Miao D."/>
            <person name="Khan W.U."/>
            <person name="Rao P."/>
            <person name="Ye M."/>
            <person name="Lei B."/>
            <person name="Liao W."/>
            <person name="Wang J."/>
            <person name="Ji L."/>
            <person name="Li Y."/>
            <person name="Guo B."/>
            <person name="Mustafa N.S."/>
            <person name="Li S."/>
            <person name="Yun Q."/>
            <person name="Keller S.R."/>
            <person name="Mao J."/>
            <person name="Zhang R."/>
            <person name="Strauss S.H."/>
        </authorList>
    </citation>
    <scope>NUCLEOTIDE SEQUENCE</scope>
    <source>
        <strain evidence="1">GM15</strain>
        <tissue evidence="1">Leaf</tissue>
    </source>
</reference>
<dbReference type="Pfam" id="PF05176">
    <property type="entry name" value="ATP-synt_10"/>
    <property type="match status" value="2"/>
</dbReference>
<dbReference type="AlphaFoldDB" id="A0A8X8CGR4"/>
<organism evidence="1 2">
    <name type="scientific">Populus tomentosa</name>
    <name type="common">Chinese white poplar</name>
    <dbReference type="NCBI Taxonomy" id="118781"/>
    <lineage>
        <taxon>Eukaryota</taxon>
        <taxon>Viridiplantae</taxon>
        <taxon>Streptophyta</taxon>
        <taxon>Embryophyta</taxon>
        <taxon>Tracheophyta</taxon>
        <taxon>Spermatophyta</taxon>
        <taxon>Magnoliopsida</taxon>
        <taxon>eudicotyledons</taxon>
        <taxon>Gunneridae</taxon>
        <taxon>Pentapetalae</taxon>
        <taxon>rosids</taxon>
        <taxon>fabids</taxon>
        <taxon>Malpighiales</taxon>
        <taxon>Salicaceae</taxon>
        <taxon>Saliceae</taxon>
        <taxon>Populus</taxon>
    </lineage>
</organism>
<protein>
    <submittedName>
        <fullName evidence="1">Uncharacterized protein</fullName>
    </submittedName>
</protein>
<dbReference type="InterPro" id="IPR007849">
    <property type="entry name" value="ATP10"/>
</dbReference>
<sequence length="377" mass="43279">MLRLNRLIKHTNKWTRTSTFLSSQQQTPAVFGSSVSCQHFFRTQIRFLDIHKACMLLLLLETKQLLKKSVPDCELHADELNRGYFADISEFKKHGGKIAVANKIIIPAVAAVKFPDVKVNYSNGTSLKLPIRSDGNVVGADATLMCLSFRASSQLENQVFSVVNRFTCMSVLHDIDTNKLSLVRIRSFLKPSIPIDRGNALLEEYFSYRPAIERDQFFQSCLVAQIMAISIEDGYILKLWKPHLYMSCHCFLSPSHEMINSWSMPFLEAFRDAKNVHLYEVSFIDSWFLCLKPIKKMLLRMMRKSDTDGNDALQKQIVYSFGDHYYIRKDLRILNLLTGYIFLLDKFGRIRWGGFGLATEEELSSLVSCTSLLLEEK</sequence>
<keyword evidence="2" id="KW-1185">Reference proteome</keyword>
<dbReference type="GO" id="GO:0033615">
    <property type="term" value="P:mitochondrial proton-transporting ATP synthase complex assembly"/>
    <property type="evidence" value="ECO:0007669"/>
    <property type="project" value="TreeGrafter"/>
</dbReference>
<evidence type="ECO:0000313" key="2">
    <source>
        <dbReference type="Proteomes" id="UP000886885"/>
    </source>
</evidence>
<dbReference type="PANTHER" id="PTHR28106">
    <property type="entry name" value="MITOCHONDRIAL ATPASE COMPLEX SUBUNIT ATP10"/>
    <property type="match status" value="1"/>
</dbReference>
<dbReference type="EMBL" id="JAAWWB010000017">
    <property type="protein sequence ID" value="KAG6761961.1"/>
    <property type="molecule type" value="Genomic_DNA"/>
</dbReference>
<dbReference type="OrthoDB" id="17089at2759"/>